<proteinExistence type="predicted"/>
<gene>
    <name evidence="3" type="ORF">SAMN02745171_01434</name>
</gene>
<feature type="region of interest" description="Disordered" evidence="1">
    <location>
        <begin position="1"/>
        <end position="31"/>
    </location>
</feature>
<evidence type="ECO:0000256" key="2">
    <source>
        <dbReference type="SAM" id="Phobius"/>
    </source>
</evidence>
<feature type="transmembrane region" description="Helical" evidence="2">
    <location>
        <begin position="62"/>
        <end position="81"/>
    </location>
</feature>
<keyword evidence="2" id="KW-1133">Transmembrane helix</keyword>
<dbReference type="OrthoDB" id="9946617at2"/>
<accession>A0A1T4PFJ7</accession>
<dbReference type="AlphaFoldDB" id="A0A1T4PFJ7"/>
<sequence>MVKNGELPPTDEDLASMNTEEDENSRKERFAEELHSSLTQNMSHLSRQEERGISGMNRWNEILKILVLLLLLGVVIWYLFYR</sequence>
<dbReference type="RefSeq" id="WP_078737337.1">
    <property type="nucleotide sequence ID" value="NZ_FUXE01000016.1"/>
</dbReference>
<feature type="compositionally biased region" description="Acidic residues" evidence="1">
    <location>
        <begin position="9"/>
        <end position="23"/>
    </location>
</feature>
<evidence type="ECO:0000256" key="1">
    <source>
        <dbReference type="SAM" id="MobiDB-lite"/>
    </source>
</evidence>
<protein>
    <submittedName>
        <fullName evidence="3">Uncharacterized protein</fullName>
    </submittedName>
</protein>
<evidence type="ECO:0000313" key="4">
    <source>
        <dbReference type="Proteomes" id="UP000190121"/>
    </source>
</evidence>
<dbReference type="Proteomes" id="UP000190121">
    <property type="component" value="Unassembled WGS sequence"/>
</dbReference>
<keyword evidence="2" id="KW-0472">Membrane</keyword>
<organism evidence="3 4">
    <name type="scientific">Porphyromonas circumdentaria</name>
    <dbReference type="NCBI Taxonomy" id="29524"/>
    <lineage>
        <taxon>Bacteria</taxon>
        <taxon>Pseudomonadati</taxon>
        <taxon>Bacteroidota</taxon>
        <taxon>Bacteroidia</taxon>
        <taxon>Bacteroidales</taxon>
        <taxon>Porphyromonadaceae</taxon>
        <taxon>Porphyromonas</taxon>
    </lineage>
</organism>
<dbReference type="STRING" id="29524.SAMN02745171_01434"/>
<dbReference type="EMBL" id="FUXE01000016">
    <property type="protein sequence ID" value="SJZ90141.1"/>
    <property type="molecule type" value="Genomic_DNA"/>
</dbReference>
<reference evidence="4" key="1">
    <citation type="submission" date="2017-02" db="EMBL/GenBank/DDBJ databases">
        <authorList>
            <person name="Varghese N."/>
            <person name="Submissions S."/>
        </authorList>
    </citation>
    <scope>NUCLEOTIDE SEQUENCE [LARGE SCALE GENOMIC DNA]</scope>
    <source>
        <strain evidence="4">ATCC 51356</strain>
    </source>
</reference>
<evidence type="ECO:0000313" key="3">
    <source>
        <dbReference type="EMBL" id="SJZ90141.1"/>
    </source>
</evidence>
<keyword evidence="4" id="KW-1185">Reference proteome</keyword>
<name>A0A1T4PFJ7_9PORP</name>
<keyword evidence="2" id="KW-0812">Transmembrane</keyword>